<evidence type="ECO:0000313" key="2">
    <source>
        <dbReference type="EMBL" id="HGM58654.1"/>
    </source>
</evidence>
<dbReference type="AlphaFoldDB" id="A0A7C4D7B3"/>
<evidence type="ECO:0008006" key="3">
    <source>
        <dbReference type="Google" id="ProtNLM"/>
    </source>
</evidence>
<name>A0A7C4D7B3_STAMA</name>
<feature type="transmembrane region" description="Helical" evidence="1">
    <location>
        <begin position="63"/>
        <end position="93"/>
    </location>
</feature>
<evidence type="ECO:0000256" key="1">
    <source>
        <dbReference type="SAM" id="Phobius"/>
    </source>
</evidence>
<keyword evidence="1" id="KW-0812">Transmembrane</keyword>
<keyword evidence="1" id="KW-1133">Transmembrane helix</keyword>
<protein>
    <recommendedName>
        <fullName evidence="3">DUF131 domain-containing protein</fullName>
    </recommendedName>
</protein>
<dbReference type="EMBL" id="DTBJ01000025">
    <property type="protein sequence ID" value="HGM58654.1"/>
    <property type="molecule type" value="Genomic_DNA"/>
</dbReference>
<accession>A0A7C4D7B3</accession>
<feature type="transmembrane region" description="Helical" evidence="1">
    <location>
        <begin position="12"/>
        <end position="31"/>
    </location>
</feature>
<organism evidence="2">
    <name type="scientific">Staphylothermus marinus</name>
    <dbReference type="NCBI Taxonomy" id="2280"/>
    <lineage>
        <taxon>Archaea</taxon>
        <taxon>Thermoproteota</taxon>
        <taxon>Thermoprotei</taxon>
        <taxon>Desulfurococcales</taxon>
        <taxon>Desulfurococcaceae</taxon>
        <taxon>Staphylothermus</taxon>
    </lineage>
</organism>
<comment type="caution">
    <text evidence="2">The sequence shown here is derived from an EMBL/GenBank/DDBJ whole genome shotgun (WGS) entry which is preliminary data.</text>
</comment>
<keyword evidence="1" id="KW-0472">Membrane</keyword>
<gene>
    <name evidence="2" type="ORF">ENU14_03585</name>
</gene>
<reference evidence="2" key="1">
    <citation type="journal article" date="2020" name="mSystems">
        <title>Genome- and Community-Level Interaction Insights into Carbon Utilization and Element Cycling Functions of Hydrothermarchaeota in Hydrothermal Sediment.</title>
        <authorList>
            <person name="Zhou Z."/>
            <person name="Liu Y."/>
            <person name="Xu W."/>
            <person name="Pan J."/>
            <person name="Luo Z.H."/>
            <person name="Li M."/>
        </authorList>
    </citation>
    <scope>NUCLEOTIDE SEQUENCE [LARGE SCALE GENOMIC DNA]</scope>
    <source>
        <strain evidence="2">SpSt-642</strain>
    </source>
</reference>
<feature type="transmembrane region" description="Helical" evidence="1">
    <location>
        <begin position="37"/>
        <end position="56"/>
    </location>
</feature>
<sequence>MNSSRYRNIGLTLLFTGILIIIVTTLLFTLLTSFKTISVETGVSGCIIIFFIPICFAQGTPGILIYLLVLTIILVASLIILFILLNLINVFIYRKS</sequence>
<proteinExistence type="predicted"/>